<dbReference type="InterPro" id="IPR036217">
    <property type="entry name" value="MethylDNA_cys_MeTrfase_DNAb"/>
</dbReference>
<keyword evidence="3" id="KW-0489">Methyltransferase</keyword>
<dbReference type="InterPro" id="IPR036388">
    <property type="entry name" value="WH-like_DNA-bd_sf"/>
</dbReference>
<proteinExistence type="predicted"/>
<dbReference type="SUPFAM" id="SSF46767">
    <property type="entry name" value="Methylated DNA-protein cysteine methyltransferase, C-terminal domain"/>
    <property type="match status" value="1"/>
</dbReference>
<dbReference type="PANTHER" id="PTHR10815:SF5">
    <property type="entry name" value="METHYLATED-DNA--PROTEIN-CYSTEINE METHYLTRANSFERASE"/>
    <property type="match status" value="1"/>
</dbReference>
<sequence>MIYSKMTVPQVSMQHGVITIPKFEIILTANSSNKLKGAYIKNQRYYPMIRSSWRRNDELEIFVQAGKQLKEYFSGVRKNFDLEYEFPDVATYLQTKVWKHLTDIPYGMTMTYQEYAKKVSVVAAVRSVASAVGRNPIIIFVPCHRLKRTDGRIGGYAAGETLKQDLLRLESHYGTNMQYK</sequence>
<evidence type="ECO:0000259" key="2">
    <source>
        <dbReference type="Pfam" id="PF01035"/>
    </source>
</evidence>
<dbReference type="EC" id="2.1.1.63" evidence="3"/>
<name>A0A5C0UIB5_9RICK</name>
<dbReference type="RefSeq" id="WP_148951702.1">
    <property type="nucleotide sequence ID" value="NZ_CP043312.1"/>
</dbReference>
<dbReference type="Gene3D" id="3.30.160.70">
    <property type="entry name" value="Methylated DNA-protein cysteine methyltransferase domain"/>
    <property type="match status" value="1"/>
</dbReference>
<dbReference type="PANTHER" id="PTHR10815">
    <property type="entry name" value="METHYLATED-DNA--PROTEIN-CYSTEINE METHYLTRANSFERASE"/>
    <property type="match status" value="1"/>
</dbReference>
<dbReference type="SUPFAM" id="SSF53155">
    <property type="entry name" value="Methylated DNA-protein cysteine methyltransferase domain"/>
    <property type="match status" value="1"/>
</dbReference>
<dbReference type="GO" id="GO:0032259">
    <property type="term" value="P:methylation"/>
    <property type="evidence" value="ECO:0007669"/>
    <property type="project" value="UniProtKB-KW"/>
</dbReference>
<evidence type="ECO:0000256" key="1">
    <source>
        <dbReference type="ARBA" id="ARBA00022763"/>
    </source>
</evidence>
<dbReference type="EMBL" id="CP043312">
    <property type="protein sequence ID" value="QEK39341.1"/>
    <property type="molecule type" value="Genomic_DNA"/>
</dbReference>
<feature type="domain" description="Methylated-DNA-[protein]-cysteine S-methyltransferase DNA binding" evidence="2">
    <location>
        <begin position="94"/>
        <end position="171"/>
    </location>
</feature>
<gene>
    <name evidence="3" type="ORF">FZC37_00050</name>
</gene>
<keyword evidence="1" id="KW-0227">DNA damage</keyword>
<keyword evidence="4" id="KW-1185">Reference proteome</keyword>
<dbReference type="Pfam" id="PF01035">
    <property type="entry name" value="DNA_binding_1"/>
    <property type="match status" value="1"/>
</dbReference>
<dbReference type="Gene3D" id="1.10.10.10">
    <property type="entry name" value="Winged helix-like DNA-binding domain superfamily/Winged helix DNA-binding domain"/>
    <property type="match status" value="1"/>
</dbReference>
<keyword evidence="3" id="KW-0808">Transferase</keyword>
<dbReference type="InterPro" id="IPR014048">
    <property type="entry name" value="MethylDNA_cys_MeTrfase_DNA-bd"/>
</dbReference>
<accession>A0A5C0UIB5</accession>
<dbReference type="GO" id="GO:0003908">
    <property type="term" value="F:methylated-DNA-[protein]-cysteine S-methyltransferase activity"/>
    <property type="evidence" value="ECO:0007669"/>
    <property type="project" value="UniProtKB-EC"/>
</dbReference>
<dbReference type="KEGG" id="snay:FZC37_00050"/>
<dbReference type="AlphaFoldDB" id="A0A5C0UIB5"/>
<dbReference type="GO" id="GO:0006281">
    <property type="term" value="P:DNA repair"/>
    <property type="evidence" value="ECO:0007669"/>
    <property type="project" value="InterPro"/>
</dbReference>
<dbReference type="CDD" id="cd06445">
    <property type="entry name" value="ATase"/>
    <property type="match status" value="1"/>
</dbReference>
<organism evidence="3 4">
    <name type="scientific">Candidatus Sneabacter namystus</name>
    <dbReference type="NCBI Taxonomy" id="2601646"/>
    <lineage>
        <taxon>Bacteria</taxon>
        <taxon>Pseudomonadati</taxon>
        <taxon>Pseudomonadota</taxon>
        <taxon>Alphaproteobacteria</taxon>
        <taxon>Rickettsiales</taxon>
        <taxon>Rickettsiaceae</taxon>
        <taxon>Rickettsieae</taxon>
        <taxon>Candidatus Sneabacter</taxon>
    </lineage>
</organism>
<dbReference type="Proteomes" id="UP000323844">
    <property type="component" value="Chromosome"/>
</dbReference>
<evidence type="ECO:0000313" key="4">
    <source>
        <dbReference type="Proteomes" id="UP000323844"/>
    </source>
</evidence>
<protein>
    <submittedName>
        <fullName evidence="3">Methylated-DNA--[protein]-cysteine S-methyltransferase</fullName>
        <ecNumber evidence="3">2.1.1.63</ecNumber>
    </submittedName>
</protein>
<dbReference type="OrthoDB" id="9802228at2"/>
<dbReference type="InterPro" id="IPR036631">
    <property type="entry name" value="MGMT_N_sf"/>
</dbReference>
<evidence type="ECO:0000313" key="3">
    <source>
        <dbReference type="EMBL" id="QEK39341.1"/>
    </source>
</evidence>
<reference evidence="3 4" key="1">
    <citation type="submission" date="2019-08" db="EMBL/GenBank/DDBJ databases">
        <title>Highly reduced genomes of protist endosymbionts show evolutionary convergence.</title>
        <authorList>
            <person name="George E."/>
            <person name="Husnik F."/>
            <person name="Tashyreva D."/>
            <person name="Prokopchuk G."/>
            <person name="Horak A."/>
            <person name="Kwong W.K."/>
            <person name="Lukes J."/>
            <person name="Keeling P.J."/>
        </authorList>
    </citation>
    <scope>NUCLEOTIDE SEQUENCE [LARGE SCALE GENOMIC DNA]</scope>
    <source>
        <strain evidence="3">1621</strain>
    </source>
</reference>
<dbReference type="NCBIfam" id="TIGR00589">
    <property type="entry name" value="ogt"/>
    <property type="match status" value="1"/>
</dbReference>